<dbReference type="Proteomes" id="UP000036681">
    <property type="component" value="Unplaced"/>
</dbReference>
<dbReference type="InterPro" id="IPR051842">
    <property type="entry name" value="uS12_prolyl_hydroxylase"/>
</dbReference>
<keyword evidence="2" id="KW-1185">Reference proteome</keyword>
<dbReference type="InterPro" id="IPR039558">
    <property type="entry name" value="TPA1/OFD1_N"/>
</dbReference>
<reference evidence="3" key="1">
    <citation type="submission" date="2017-02" db="UniProtKB">
        <authorList>
            <consortium name="WormBaseParasite"/>
        </authorList>
    </citation>
    <scope>IDENTIFICATION</scope>
</reference>
<organism evidence="2 3">
    <name type="scientific">Ascaris lumbricoides</name>
    <name type="common">Giant roundworm</name>
    <dbReference type="NCBI Taxonomy" id="6252"/>
    <lineage>
        <taxon>Eukaryota</taxon>
        <taxon>Metazoa</taxon>
        <taxon>Ecdysozoa</taxon>
        <taxon>Nematoda</taxon>
        <taxon>Chromadorea</taxon>
        <taxon>Rhabditida</taxon>
        <taxon>Spirurina</taxon>
        <taxon>Ascaridomorpha</taxon>
        <taxon>Ascaridoidea</taxon>
        <taxon>Ascarididae</taxon>
        <taxon>Ascaris</taxon>
    </lineage>
</organism>
<dbReference type="PANTHER" id="PTHR12117:SF0">
    <property type="entry name" value="PROLYL 3-HYDROXYLASE OGFOD1"/>
    <property type="match status" value="1"/>
</dbReference>
<proteinExistence type="predicted"/>
<dbReference type="PANTHER" id="PTHR12117">
    <property type="entry name" value="HISTONE ACETYLTRANSFERASE COMPLEX"/>
    <property type="match status" value="1"/>
</dbReference>
<dbReference type="GO" id="GO:0031543">
    <property type="term" value="F:peptidyl-proline dioxygenase activity"/>
    <property type="evidence" value="ECO:0007669"/>
    <property type="project" value="TreeGrafter"/>
</dbReference>
<dbReference type="WBParaSite" id="ALUE_0002053101-mRNA-1">
    <property type="protein sequence ID" value="ALUE_0002053101-mRNA-1"/>
    <property type="gene ID" value="ALUE_0002053101"/>
</dbReference>
<dbReference type="AlphaFoldDB" id="A0A0M3IP53"/>
<evidence type="ECO:0000313" key="2">
    <source>
        <dbReference type="Proteomes" id="UP000036681"/>
    </source>
</evidence>
<feature type="domain" description="Prolyl 3,4-dihydroxylase TPA1/OFD1 N-terminal" evidence="1">
    <location>
        <begin position="115"/>
        <end position="159"/>
    </location>
</feature>
<protein>
    <submittedName>
        <fullName evidence="3">2OG-FeII_Oxy_4 domain-containing protein</fullName>
    </submittedName>
</protein>
<evidence type="ECO:0000313" key="3">
    <source>
        <dbReference type="WBParaSite" id="ALUE_0002053101-mRNA-1"/>
    </source>
</evidence>
<dbReference type="GO" id="GO:0005737">
    <property type="term" value="C:cytoplasm"/>
    <property type="evidence" value="ECO:0007669"/>
    <property type="project" value="TreeGrafter"/>
</dbReference>
<accession>A0A0M3IP53</accession>
<dbReference type="GO" id="GO:0006449">
    <property type="term" value="P:regulation of translational termination"/>
    <property type="evidence" value="ECO:0007669"/>
    <property type="project" value="TreeGrafter"/>
</dbReference>
<name>A0A0M3IP53_ASCLU</name>
<dbReference type="Gene3D" id="2.60.120.620">
    <property type="entry name" value="q2cbj1_9rhob like domain"/>
    <property type="match status" value="1"/>
</dbReference>
<evidence type="ECO:0000259" key="1">
    <source>
        <dbReference type="Pfam" id="PF13661"/>
    </source>
</evidence>
<sequence>MIPQSNSLLSAITFSASTATGSMEMSTPFPHFSLPSFLKDKKSAVDLRDELLKAEWSRKENDLYSLSQTDDLSSFDANKFPTLISYRDFIAKDVRKWLENASGIKLNEKVSLTGSLYKFTDLLLPHDDQLEARKFAFILYLVDDWREEDGGQLKIYNCDVGVIFELDRNFTDTTSAHQMEIIVEMLKSALLSLGLC</sequence>
<dbReference type="Pfam" id="PF13661">
    <property type="entry name" value="2OG-FeII_Oxy_4"/>
    <property type="match status" value="1"/>
</dbReference>